<name>A0A2P5BZ00_PARAD</name>
<dbReference type="OrthoDB" id="1745817at2759"/>
<organism evidence="2 3">
    <name type="scientific">Parasponia andersonii</name>
    <name type="common">Sponia andersonii</name>
    <dbReference type="NCBI Taxonomy" id="3476"/>
    <lineage>
        <taxon>Eukaryota</taxon>
        <taxon>Viridiplantae</taxon>
        <taxon>Streptophyta</taxon>
        <taxon>Embryophyta</taxon>
        <taxon>Tracheophyta</taxon>
        <taxon>Spermatophyta</taxon>
        <taxon>Magnoliopsida</taxon>
        <taxon>eudicotyledons</taxon>
        <taxon>Gunneridae</taxon>
        <taxon>Pentapetalae</taxon>
        <taxon>rosids</taxon>
        <taxon>fabids</taxon>
        <taxon>Rosales</taxon>
        <taxon>Cannabaceae</taxon>
        <taxon>Parasponia</taxon>
    </lineage>
</organism>
<reference evidence="3" key="1">
    <citation type="submission" date="2016-06" db="EMBL/GenBank/DDBJ databases">
        <title>Parallel loss of symbiosis genes in relatives of nitrogen-fixing non-legume Parasponia.</title>
        <authorList>
            <person name="Van Velzen R."/>
            <person name="Holmer R."/>
            <person name="Bu F."/>
            <person name="Rutten L."/>
            <person name="Van Zeijl A."/>
            <person name="Liu W."/>
            <person name="Santuari L."/>
            <person name="Cao Q."/>
            <person name="Sharma T."/>
            <person name="Shen D."/>
            <person name="Roswanjaya Y."/>
            <person name="Wardhani T."/>
            <person name="Kalhor M.S."/>
            <person name="Jansen J."/>
            <person name="Van den Hoogen J."/>
            <person name="Gungor B."/>
            <person name="Hartog M."/>
            <person name="Hontelez J."/>
            <person name="Verver J."/>
            <person name="Yang W.-C."/>
            <person name="Schijlen E."/>
            <person name="Repin R."/>
            <person name="Schilthuizen M."/>
            <person name="Schranz E."/>
            <person name="Heidstra R."/>
            <person name="Miyata K."/>
            <person name="Fedorova E."/>
            <person name="Kohlen W."/>
            <person name="Bisseling T."/>
            <person name="Smit S."/>
            <person name="Geurts R."/>
        </authorList>
    </citation>
    <scope>NUCLEOTIDE SEQUENCE [LARGE SCALE GENOMIC DNA]</scope>
    <source>
        <strain evidence="3">cv. WU1-14</strain>
    </source>
</reference>
<evidence type="ECO:0000313" key="2">
    <source>
        <dbReference type="EMBL" id="PON53986.1"/>
    </source>
</evidence>
<dbReference type="Proteomes" id="UP000237105">
    <property type="component" value="Unassembled WGS sequence"/>
</dbReference>
<gene>
    <name evidence="2" type="ORF">PanWU01x14_198640</name>
</gene>
<dbReference type="EMBL" id="JXTB01000200">
    <property type="protein sequence ID" value="PON53986.1"/>
    <property type="molecule type" value="Genomic_DNA"/>
</dbReference>
<evidence type="ECO:0000313" key="3">
    <source>
        <dbReference type="Proteomes" id="UP000237105"/>
    </source>
</evidence>
<sequence length="184" mass="20921">MAFIKANSYKNVPFDQWNILCDRFGSQESEGSSNMISQMKAKSNLETGEVMNPHRLLREPPSQALGDGALSAEFVVGPKQVDEFQIVSKALGTRSRWQKGLGALSQLKRQVTETITTLKQQLAEKDAEHARRIDEAQRQKAEKEAENQCWLEETQQQLNEQNWMFQTLITKLGIEMSPSPRLEL</sequence>
<dbReference type="AlphaFoldDB" id="A0A2P5BZ00"/>
<evidence type="ECO:0000256" key="1">
    <source>
        <dbReference type="SAM" id="Coils"/>
    </source>
</evidence>
<keyword evidence="1" id="KW-0175">Coiled coil</keyword>
<proteinExistence type="predicted"/>
<keyword evidence="3" id="KW-1185">Reference proteome</keyword>
<accession>A0A2P5BZ00</accession>
<feature type="coiled-coil region" evidence="1">
    <location>
        <begin position="108"/>
        <end position="153"/>
    </location>
</feature>
<protein>
    <submittedName>
        <fullName evidence="2">Uncharacterized protein</fullName>
    </submittedName>
</protein>
<comment type="caution">
    <text evidence="2">The sequence shown here is derived from an EMBL/GenBank/DDBJ whole genome shotgun (WGS) entry which is preliminary data.</text>
</comment>